<dbReference type="HOGENOM" id="CLU_061509_1_0_7"/>
<dbReference type="AlphaFoldDB" id="Q6MJK3"/>
<gene>
    <name evidence="1" type="ordered locus">Bd2774</name>
</gene>
<evidence type="ECO:0000313" key="1">
    <source>
        <dbReference type="EMBL" id="CAE80557.1"/>
    </source>
</evidence>
<dbReference type="Proteomes" id="UP000008080">
    <property type="component" value="Chromosome"/>
</dbReference>
<reference evidence="1 2" key="1">
    <citation type="journal article" date="2004" name="Science">
        <title>A predator unmasked: life cycle of Bdellovibrio bacteriovorus from a genomic perspective.</title>
        <authorList>
            <person name="Rendulic S."/>
            <person name="Jagtap P."/>
            <person name="Rosinus A."/>
            <person name="Eppinger M."/>
            <person name="Baar C."/>
            <person name="Lanz C."/>
            <person name="Keller H."/>
            <person name="Lambert C."/>
            <person name="Evans K.J."/>
            <person name="Goesmann A."/>
            <person name="Meyer F."/>
            <person name="Sockett R.E."/>
            <person name="Schuster S.C."/>
        </authorList>
    </citation>
    <scope>NUCLEOTIDE SEQUENCE [LARGE SCALE GENOMIC DNA]</scope>
    <source>
        <strain evidence="2">ATCC 15356 / DSM 50701 / NCIMB 9529 / HD100</strain>
    </source>
</reference>
<name>Q6MJK3_BDEBA</name>
<evidence type="ECO:0008006" key="3">
    <source>
        <dbReference type="Google" id="ProtNLM"/>
    </source>
</evidence>
<proteinExistence type="predicted"/>
<dbReference type="KEGG" id="bba:Bd2774"/>
<protein>
    <recommendedName>
        <fullName evidence="3">DUF4423 domain-containing protein</fullName>
    </recommendedName>
</protein>
<dbReference type="STRING" id="264462.Bd2774"/>
<keyword evidence="2" id="KW-1185">Reference proteome</keyword>
<dbReference type="EMBL" id="BX842653">
    <property type="protein sequence ID" value="CAE80557.1"/>
    <property type="molecule type" value="Genomic_DNA"/>
</dbReference>
<sequence>MYPYMDLSLLLQDEFEKRRRKNPRYSLRAFANSLNIDAGSLARVMSGQRVVKDATARQLMTGLQIPNEHQILVLSHLEASRRKKKEQDEMSFLATSSIEEAVDKLNIYILISLESGPFCQKENFPQLAQLLNISIEELQKRLLELERLGLLSATDTHMVCASSSISNMTLPLNPEDLPRVRDILKNARKRINVLTSRSKGDKVLFNICTAAFPV</sequence>
<organism evidence="1 2">
    <name type="scientific">Bdellovibrio bacteriovorus (strain ATCC 15356 / DSM 50701 / NCIMB 9529 / HD100)</name>
    <dbReference type="NCBI Taxonomy" id="264462"/>
    <lineage>
        <taxon>Bacteria</taxon>
        <taxon>Pseudomonadati</taxon>
        <taxon>Bdellovibrionota</taxon>
        <taxon>Bdellovibrionia</taxon>
        <taxon>Bdellovibrionales</taxon>
        <taxon>Pseudobdellovibrionaceae</taxon>
        <taxon>Bdellovibrio</taxon>
    </lineage>
</organism>
<evidence type="ECO:0000313" key="2">
    <source>
        <dbReference type="Proteomes" id="UP000008080"/>
    </source>
</evidence>
<accession>Q6MJK3</accession>